<proteinExistence type="inferred from homology"/>
<comment type="caution">
    <text evidence="4">The sequence shown here is derived from an EMBL/GenBank/DDBJ whole genome shotgun (WGS) entry which is preliminary data.</text>
</comment>
<dbReference type="GeneID" id="33556835"/>
<dbReference type="Gene3D" id="3.40.50.720">
    <property type="entry name" value="NAD(P)-binding Rossmann-like Domain"/>
    <property type="match status" value="1"/>
</dbReference>
<dbReference type="SUPFAM" id="SSF51735">
    <property type="entry name" value="NAD(P)-binding Rossmann-fold domains"/>
    <property type="match status" value="1"/>
</dbReference>
<dbReference type="EMBL" id="NBSH01000003">
    <property type="protein sequence ID" value="ORX39068.1"/>
    <property type="molecule type" value="Genomic_DNA"/>
</dbReference>
<evidence type="ECO:0000256" key="1">
    <source>
        <dbReference type="ARBA" id="ARBA00006328"/>
    </source>
</evidence>
<gene>
    <name evidence="4" type="ORF">BD324DRAFT_618413</name>
</gene>
<evidence type="ECO:0000313" key="5">
    <source>
        <dbReference type="Proteomes" id="UP000193218"/>
    </source>
</evidence>
<organism evidence="4 5">
    <name type="scientific">Kockovaella imperatae</name>
    <dbReference type="NCBI Taxonomy" id="4999"/>
    <lineage>
        <taxon>Eukaryota</taxon>
        <taxon>Fungi</taxon>
        <taxon>Dikarya</taxon>
        <taxon>Basidiomycota</taxon>
        <taxon>Agaricomycotina</taxon>
        <taxon>Tremellomycetes</taxon>
        <taxon>Tremellales</taxon>
        <taxon>Cuniculitremaceae</taxon>
        <taxon>Kockovaella</taxon>
    </lineage>
</organism>
<dbReference type="InterPro" id="IPR036291">
    <property type="entry name" value="NAD(P)-bd_dom_sf"/>
</dbReference>
<dbReference type="Pfam" id="PF05368">
    <property type="entry name" value="NmrA"/>
    <property type="match status" value="1"/>
</dbReference>
<accession>A0A1Y1ULY3</accession>
<dbReference type="CDD" id="cd05251">
    <property type="entry name" value="NmrA_like_SDR_a"/>
    <property type="match status" value="1"/>
</dbReference>
<dbReference type="PANTHER" id="PTHR42748:SF31">
    <property type="entry name" value="NMRA-LIKE DOMAIN-CONTAINING PROTEIN-RELATED"/>
    <property type="match status" value="1"/>
</dbReference>
<dbReference type="OrthoDB" id="300709at2759"/>
<comment type="similarity">
    <text evidence="1">Belongs to the NmrA-type oxidoreductase family.</text>
</comment>
<dbReference type="Proteomes" id="UP000193218">
    <property type="component" value="Unassembled WGS sequence"/>
</dbReference>
<dbReference type="STRING" id="4999.A0A1Y1ULY3"/>
<reference evidence="4 5" key="1">
    <citation type="submission" date="2017-03" db="EMBL/GenBank/DDBJ databases">
        <title>Widespread Adenine N6-methylation of Active Genes in Fungi.</title>
        <authorList>
            <consortium name="DOE Joint Genome Institute"/>
            <person name="Mondo S.J."/>
            <person name="Dannebaum R.O."/>
            <person name="Kuo R.C."/>
            <person name="Louie K.B."/>
            <person name="Bewick A.J."/>
            <person name="Labutti K."/>
            <person name="Haridas S."/>
            <person name="Kuo A."/>
            <person name="Salamov A."/>
            <person name="Ahrendt S.R."/>
            <person name="Lau R."/>
            <person name="Bowen B.P."/>
            <person name="Lipzen A."/>
            <person name="Sullivan W."/>
            <person name="Andreopoulos W.B."/>
            <person name="Clum A."/>
            <person name="Lindquist E."/>
            <person name="Daum C."/>
            <person name="Northen T.R."/>
            <person name="Ramamoorthy G."/>
            <person name="Schmitz R.J."/>
            <person name="Gryganskyi A."/>
            <person name="Culley D."/>
            <person name="Magnuson J."/>
            <person name="James T.Y."/>
            <person name="O'Malley M.A."/>
            <person name="Stajich J.E."/>
            <person name="Spatafora J.W."/>
            <person name="Visel A."/>
            <person name="Grigoriev I.V."/>
        </authorList>
    </citation>
    <scope>NUCLEOTIDE SEQUENCE [LARGE SCALE GENOMIC DNA]</scope>
    <source>
        <strain evidence="4 5">NRRL Y-17943</strain>
    </source>
</reference>
<dbReference type="RefSeq" id="XP_021872931.1">
    <property type="nucleotide sequence ID" value="XM_022015027.1"/>
</dbReference>
<dbReference type="AlphaFoldDB" id="A0A1Y1ULY3"/>
<dbReference type="GO" id="GO:0005634">
    <property type="term" value="C:nucleus"/>
    <property type="evidence" value="ECO:0007669"/>
    <property type="project" value="TreeGrafter"/>
</dbReference>
<keyword evidence="5" id="KW-1185">Reference proteome</keyword>
<dbReference type="InterPro" id="IPR051164">
    <property type="entry name" value="NmrA-like_oxidored"/>
</dbReference>
<evidence type="ECO:0000259" key="3">
    <source>
        <dbReference type="Pfam" id="PF05368"/>
    </source>
</evidence>
<evidence type="ECO:0000256" key="2">
    <source>
        <dbReference type="ARBA" id="ARBA00022857"/>
    </source>
</evidence>
<dbReference type="InterPro" id="IPR008030">
    <property type="entry name" value="NmrA-like"/>
</dbReference>
<name>A0A1Y1ULY3_9TREE</name>
<dbReference type="PANTHER" id="PTHR42748">
    <property type="entry name" value="NITROGEN METABOLITE REPRESSION PROTEIN NMRA FAMILY MEMBER"/>
    <property type="match status" value="1"/>
</dbReference>
<keyword evidence="2" id="KW-0521">NADP</keyword>
<feature type="domain" description="NmrA-like" evidence="3">
    <location>
        <begin position="7"/>
        <end position="279"/>
    </location>
</feature>
<evidence type="ECO:0000313" key="4">
    <source>
        <dbReference type="EMBL" id="ORX39068.1"/>
    </source>
</evidence>
<dbReference type="InParanoid" id="A0A1Y1ULY3"/>
<sequence>MSSLPIVTVLGATGYQGGSVVDALLATGKFTVRGVTRNPDSAFAKSLAQKGVQVVKGDANDSSSLKSAFEGAWGAFLVTSFWDPSMKLDPNTDFIHGKALVDAAVAANVKFLVWSSLHDIEKATDGKIPVPHFTMKYKVEEYIKSLNVPAAFVFAGFYAQNWVNFPPFGVPTYDKEGQVHLDTAVQPHAKIPVIDIEEDFGKFVAPIFEHPDKFQGQDILASTEYLTVPEMAAAFEKITGKNVKQSTLPYSAVPLPELANSIKLFNEKGYYLGLPLEPSLERYSGVKFGSFENWLRRSKFDAHPAN</sequence>
<dbReference type="Gene3D" id="3.90.25.10">
    <property type="entry name" value="UDP-galactose 4-epimerase, domain 1"/>
    <property type="match status" value="1"/>
</dbReference>
<protein>
    <recommendedName>
        <fullName evidence="3">NmrA-like domain-containing protein</fullName>
    </recommendedName>
</protein>